<evidence type="ECO:0000256" key="3">
    <source>
        <dbReference type="ARBA" id="ARBA00023125"/>
    </source>
</evidence>
<keyword evidence="5" id="KW-0539">Nucleus</keyword>
<dbReference type="Proteomes" id="UP000636709">
    <property type="component" value="Unassembled WGS sequence"/>
</dbReference>
<feature type="domain" description="TF-B3" evidence="8">
    <location>
        <begin position="42"/>
        <end position="137"/>
    </location>
</feature>
<dbReference type="CDD" id="cd10017">
    <property type="entry name" value="B3_DNA"/>
    <property type="match status" value="2"/>
</dbReference>
<evidence type="ECO:0000256" key="4">
    <source>
        <dbReference type="ARBA" id="ARBA00023163"/>
    </source>
</evidence>
<protein>
    <recommendedName>
        <fullName evidence="8">TF-B3 domain-containing protein</fullName>
    </recommendedName>
</protein>
<comment type="caution">
    <text evidence="9">The sequence shown here is derived from an EMBL/GenBank/DDBJ whole genome shotgun (WGS) entry which is preliminary data.</text>
</comment>
<dbReference type="SUPFAM" id="SSF101936">
    <property type="entry name" value="DNA-binding pseudobarrel domain"/>
    <property type="match status" value="2"/>
</dbReference>
<dbReference type="InterPro" id="IPR003340">
    <property type="entry name" value="B3_DNA-bd"/>
</dbReference>
<dbReference type="InterPro" id="IPR015300">
    <property type="entry name" value="DNA-bd_pseudobarrel_sf"/>
</dbReference>
<dbReference type="GO" id="GO:0005634">
    <property type="term" value="C:nucleus"/>
    <property type="evidence" value="ECO:0007669"/>
    <property type="project" value="UniProtKB-SubCell"/>
</dbReference>
<dbReference type="InterPro" id="IPR044837">
    <property type="entry name" value="REM16-like"/>
</dbReference>
<reference evidence="9" key="1">
    <citation type="submission" date="2020-07" db="EMBL/GenBank/DDBJ databases">
        <title>Genome sequence and genetic diversity analysis of an under-domesticated orphan crop, white fonio (Digitaria exilis).</title>
        <authorList>
            <person name="Bennetzen J.L."/>
            <person name="Chen S."/>
            <person name="Ma X."/>
            <person name="Wang X."/>
            <person name="Yssel A.E.J."/>
            <person name="Chaluvadi S.R."/>
            <person name="Johnson M."/>
            <person name="Gangashetty P."/>
            <person name="Hamidou F."/>
            <person name="Sanogo M.D."/>
            <person name="Zwaenepoel A."/>
            <person name="Wallace J."/>
            <person name="Van De Peer Y."/>
            <person name="Van Deynze A."/>
        </authorList>
    </citation>
    <scope>NUCLEOTIDE SEQUENCE</scope>
    <source>
        <tissue evidence="9">Leaves</tissue>
    </source>
</reference>
<comment type="subcellular location">
    <subcellularLocation>
        <location evidence="1">Nucleus</location>
    </subcellularLocation>
</comment>
<proteinExistence type="predicted"/>
<keyword evidence="2" id="KW-0805">Transcription regulation</keyword>
<feature type="compositionally biased region" description="Polar residues" evidence="6">
    <location>
        <begin position="383"/>
        <end position="399"/>
    </location>
</feature>
<keyword evidence="10" id="KW-1185">Reference proteome</keyword>
<dbReference type="GO" id="GO:0003677">
    <property type="term" value="F:DNA binding"/>
    <property type="evidence" value="ECO:0007669"/>
    <property type="project" value="UniProtKB-KW"/>
</dbReference>
<evidence type="ECO:0000256" key="2">
    <source>
        <dbReference type="ARBA" id="ARBA00023015"/>
    </source>
</evidence>
<evidence type="ECO:0000256" key="6">
    <source>
        <dbReference type="SAM" id="MobiDB-lite"/>
    </source>
</evidence>
<dbReference type="Pfam" id="PF02362">
    <property type="entry name" value="B3"/>
    <property type="match status" value="2"/>
</dbReference>
<dbReference type="OrthoDB" id="1666376at2759"/>
<feature type="domain" description="TF-B3" evidence="8">
    <location>
        <begin position="239"/>
        <end position="332"/>
    </location>
</feature>
<dbReference type="AlphaFoldDB" id="A0A835EXE0"/>
<dbReference type="SMART" id="SM01019">
    <property type="entry name" value="B3"/>
    <property type="match status" value="2"/>
</dbReference>
<evidence type="ECO:0000259" key="8">
    <source>
        <dbReference type="PROSITE" id="PS50863"/>
    </source>
</evidence>
<dbReference type="PROSITE" id="PS50863">
    <property type="entry name" value="B3"/>
    <property type="match status" value="2"/>
</dbReference>
<organism evidence="9 10">
    <name type="scientific">Digitaria exilis</name>
    <dbReference type="NCBI Taxonomy" id="1010633"/>
    <lineage>
        <taxon>Eukaryota</taxon>
        <taxon>Viridiplantae</taxon>
        <taxon>Streptophyta</taxon>
        <taxon>Embryophyta</taxon>
        <taxon>Tracheophyta</taxon>
        <taxon>Spermatophyta</taxon>
        <taxon>Magnoliopsida</taxon>
        <taxon>Liliopsida</taxon>
        <taxon>Poales</taxon>
        <taxon>Poaceae</taxon>
        <taxon>PACMAD clade</taxon>
        <taxon>Panicoideae</taxon>
        <taxon>Panicodae</taxon>
        <taxon>Paniceae</taxon>
        <taxon>Anthephorinae</taxon>
        <taxon>Digitaria</taxon>
    </lineage>
</organism>
<dbReference type="PANTHER" id="PTHR31391">
    <property type="entry name" value="B3 DOMAIN-CONTAINING PROTEIN OS11G0197600-RELATED"/>
    <property type="match status" value="1"/>
</dbReference>
<keyword evidence="7" id="KW-0732">Signal</keyword>
<evidence type="ECO:0000256" key="1">
    <source>
        <dbReference type="ARBA" id="ARBA00004123"/>
    </source>
</evidence>
<dbReference type="Gene3D" id="2.40.330.10">
    <property type="entry name" value="DNA-binding pseudobarrel domain"/>
    <property type="match status" value="2"/>
</dbReference>
<name>A0A835EXE0_9POAL</name>
<feature type="region of interest" description="Disordered" evidence="6">
    <location>
        <begin position="378"/>
        <end position="405"/>
    </location>
</feature>
<sequence length="405" mass="46289">MIQGNLLILTPFVVLRHTSLTPAQEKTVDEKVKTIQSDVPIFVANMSKKIVGDDGTLSLDFSSRYATPHLPDGKQTLKLCQNGWRKTWLTKMLNQRMLPGEWREFVRDNRLCTGDICLFEPMKDESPAMAVHIIRSEQCGSNMRKPGKGCTERDACYFWNDYTEDQDKHFFKVLIGDFQKKLVSNFLAYYIGEDVEASSSWQDLGSDVPHSGVRKMRKPGKRCKERDACSYPSYSDVQERYFFKVMTGDFREQLGIPDKFVQHFGDRIAKTVKLESRIGYTFDVEVTRSLRKIVLKTGWKAFVCAHDLKMGDFLVFRYNGTSRLKVLIFDISCCEKMSPRLVARSPVRGRGKREGHIDISNSCDDLAMKLPGSKRKDWEQREASMNVNNSPSTLPSGSSGYEAPY</sequence>
<evidence type="ECO:0000256" key="5">
    <source>
        <dbReference type="ARBA" id="ARBA00023242"/>
    </source>
</evidence>
<feature type="signal peptide" evidence="7">
    <location>
        <begin position="1"/>
        <end position="23"/>
    </location>
</feature>
<evidence type="ECO:0000256" key="7">
    <source>
        <dbReference type="SAM" id="SignalP"/>
    </source>
</evidence>
<evidence type="ECO:0000313" key="9">
    <source>
        <dbReference type="EMBL" id="KAF8722141.1"/>
    </source>
</evidence>
<accession>A0A835EXE0</accession>
<evidence type="ECO:0000313" key="10">
    <source>
        <dbReference type="Proteomes" id="UP000636709"/>
    </source>
</evidence>
<dbReference type="PANTHER" id="PTHR31391:SF167">
    <property type="entry name" value="TF-B3 DOMAIN-CONTAINING PROTEIN"/>
    <property type="match status" value="1"/>
</dbReference>
<dbReference type="EMBL" id="JACEFO010001677">
    <property type="protein sequence ID" value="KAF8722141.1"/>
    <property type="molecule type" value="Genomic_DNA"/>
</dbReference>
<gene>
    <name evidence="9" type="ORF">HU200_022783</name>
</gene>
<keyword evidence="4" id="KW-0804">Transcription</keyword>
<feature type="chain" id="PRO_5032384558" description="TF-B3 domain-containing protein" evidence="7">
    <location>
        <begin position="24"/>
        <end position="405"/>
    </location>
</feature>
<keyword evidence="3" id="KW-0238">DNA-binding</keyword>